<keyword evidence="4" id="KW-1185">Reference proteome</keyword>
<evidence type="ECO:0000256" key="1">
    <source>
        <dbReference type="SAM" id="MobiDB-lite"/>
    </source>
</evidence>
<feature type="compositionally biased region" description="Low complexity" evidence="1">
    <location>
        <begin position="80"/>
        <end position="93"/>
    </location>
</feature>
<gene>
    <name evidence="3" type="ORF">EYF80_019218</name>
</gene>
<sequence length="275" mass="30756">MASRRSPVCTPRAATNPWLSRSSAYSAALRCRPSPRLRACSRPRAGPPRAAARKISLSRSPQPGKSWRILARTYKSALGSSSSKNVSPDVSPKAFWRWPAPSRTAPSRRENSGHAVSSQRAMWPRSERGASVSRKRADRSVFSNTGLWHPEEWRRARRSFHKVTLWNISLRGERRLTSLFAPQQSQRHAGLQQALGAPHGGADLAGHLRRLQPRPAVEQVKHAHLGCGEQGLEQFEKRGGGEVMFCIISSIIIDFSTLCFVRINPMRHMFRVFPA</sequence>
<feature type="region of interest" description="Disordered" evidence="1">
    <location>
        <begin position="78"/>
        <end position="139"/>
    </location>
</feature>
<feature type="transmembrane region" description="Helical" evidence="2">
    <location>
        <begin position="242"/>
        <end position="261"/>
    </location>
</feature>
<reference evidence="3 4" key="1">
    <citation type="submission" date="2019-03" db="EMBL/GenBank/DDBJ databases">
        <title>First draft genome of Liparis tanakae, snailfish: a comprehensive survey of snailfish specific genes.</title>
        <authorList>
            <person name="Kim W."/>
            <person name="Song I."/>
            <person name="Jeong J.-H."/>
            <person name="Kim D."/>
            <person name="Kim S."/>
            <person name="Ryu S."/>
            <person name="Song J.Y."/>
            <person name="Lee S.K."/>
        </authorList>
    </citation>
    <scope>NUCLEOTIDE SEQUENCE [LARGE SCALE GENOMIC DNA]</scope>
    <source>
        <tissue evidence="3">Muscle</tissue>
    </source>
</reference>
<dbReference type="Proteomes" id="UP000314294">
    <property type="component" value="Unassembled WGS sequence"/>
</dbReference>
<evidence type="ECO:0000313" key="4">
    <source>
        <dbReference type="Proteomes" id="UP000314294"/>
    </source>
</evidence>
<keyword evidence="2" id="KW-0812">Transmembrane</keyword>
<name>A0A4Z2HZU0_9TELE</name>
<proteinExistence type="predicted"/>
<evidence type="ECO:0000256" key="2">
    <source>
        <dbReference type="SAM" id="Phobius"/>
    </source>
</evidence>
<accession>A0A4Z2HZU0</accession>
<dbReference type="EMBL" id="SRLO01000162">
    <property type="protein sequence ID" value="TNN70483.1"/>
    <property type="molecule type" value="Genomic_DNA"/>
</dbReference>
<feature type="region of interest" description="Disordered" evidence="1">
    <location>
        <begin position="37"/>
        <end position="64"/>
    </location>
</feature>
<keyword evidence="2" id="KW-1133">Transmembrane helix</keyword>
<evidence type="ECO:0000313" key="3">
    <source>
        <dbReference type="EMBL" id="TNN70483.1"/>
    </source>
</evidence>
<keyword evidence="2" id="KW-0472">Membrane</keyword>
<dbReference type="AlphaFoldDB" id="A0A4Z2HZU0"/>
<comment type="caution">
    <text evidence="3">The sequence shown here is derived from an EMBL/GenBank/DDBJ whole genome shotgun (WGS) entry which is preliminary data.</text>
</comment>
<protein>
    <submittedName>
        <fullName evidence="3">Uncharacterized protein</fullName>
    </submittedName>
</protein>
<organism evidence="3 4">
    <name type="scientific">Liparis tanakae</name>
    <name type="common">Tanaka's snailfish</name>
    <dbReference type="NCBI Taxonomy" id="230148"/>
    <lineage>
        <taxon>Eukaryota</taxon>
        <taxon>Metazoa</taxon>
        <taxon>Chordata</taxon>
        <taxon>Craniata</taxon>
        <taxon>Vertebrata</taxon>
        <taxon>Euteleostomi</taxon>
        <taxon>Actinopterygii</taxon>
        <taxon>Neopterygii</taxon>
        <taxon>Teleostei</taxon>
        <taxon>Neoteleostei</taxon>
        <taxon>Acanthomorphata</taxon>
        <taxon>Eupercaria</taxon>
        <taxon>Perciformes</taxon>
        <taxon>Cottioidei</taxon>
        <taxon>Cottales</taxon>
        <taxon>Liparidae</taxon>
        <taxon>Liparis</taxon>
    </lineage>
</organism>